<proteinExistence type="inferred from homology"/>
<keyword evidence="2" id="KW-0229">DNA integration</keyword>
<dbReference type="InterPro" id="IPR013762">
    <property type="entry name" value="Integrase-like_cat_sf"/>
</dbReference>
<protein>
    <submittedName>
        <fullName evidence="6">Tyrosine-type recombinase/integrase</fullName>
    </submittedName>
</protein>
<dbReference type="InterPro" id="IPR050808">
    <property type="entry name" value="Phage_Integrase"/>
</dbReference>
<dbReference type="Pfam" id="PF22022">
    <property type="entry name" value="Phage_int_M"/>
    <property type="match status" value="1"/>
</dbReference>
<comment type="similarity">
    <text evidence="1">Belongs to the 'phage' integrase family.</text>
</comment>
<dbReference type="PANTHER" id="PTHR30629">
    <property type="entry name" value="PROPHAGE INTEGRASE"/>
    <property type="match status" value="1"/>
</dbReference>
<reference evidence="6 7" key="1">
    <citation type="submission" date="2024-02" db="EMBL/GenBank/DDBJ databases">
        <title>Bacteria isolated from the canopy kelp, Nereocystis luetkeana.</title>
        <authorList>
            <person name="Pfister C.A."/>
            <person name="Younker I.T."/>
            <person name="Light S.H."/>
        </authorList>
    </citation>
    <scope>NUCLEOTIDE SEQUENCE [LARGE SCALE GENOMIC DNA]</scope>
    <source>
        <strain evidence="6 7">TI.2.07</strain>
    </source>
</reference>
<dbReference type="InterPro" id="IPR053876">
    <property type="entry name" value="Phage_int_M"/>
</dbReference>
<accession>A0ABU9HCW0</accession>
<dbReference type="Gene3D" id="1.10.443.10">
    <property type="entry name" value="Intergrase catalytic core"/>
    <property type="match status" value="1"/>
</dbReference>
<evidence type="ECO:0000313" key="6">
    <source>
        <dbReference type="EMBL" id="MEL0659686.1"/>
    </source>
</evidence>
<keyword evidence="7" id="KW-1185">Reference proteome</keyword>
<dbReference type="PANTHER" id="PTHR30629:SF6">
    <property type="entry name" value="PROPHAGE INTEGRASE INTA-RELATED"/>
    <property type="match status" value="1"/>
</dbReference>
<organism evidence="6 7">
    <name type="scientific">Psychromonas arctica</name>
    <dbReference type="NCBI Taxonomy" id="168275"/>
    <lineage>
        <taxon>Bacteria</taxon>
        <taxon>Pseudomonadati</taxon>
        <taxon>Pseudomonadota</taxon>
        <taxon>Gammaproteobacteria</taxon>
        <taxon>Alteromonadales</taxon>
        <taxon>Psychromonadaceae</taxon>
        <taxon>Psychromonas</taxon>
    </lineage>
</organism>
<dbReference type="PROSITE" id="PS51898">
    <property type="entry name" value="TYR_RECOMBINASE"/>
    <property type="match status" value="1"/>
</dbReference>
<evidence type="ECO:0000259" key="5">
    <source>
        <dbReference type="PROSITE" id="PS51898"/>
    </source>
</evidence>
<keyword evidence="4" id="KW-0233">DNA recombination</keyword>
<evidence type="ECO:0000256" key="2">
    <source>
        <dbReference type="ARBA" id="ARBA00022908"/>
    </source>
</evidence>
<dbReference type="Pfam" id="PF00589">
    <property type="entry name" value="Phage_integrase"/>
    <property type="match status" value="1"/>
</dbReference>
<sequence>MLENYIFNSFGKYPIETINCVELIEHLRKIESTGKLSTSKRICQSLNQIMNYAVGCAYINVNPLLRLIYAFAKHEVEYMPTLVPVQLPEFLERLNKCTTIQIKTRSLILWQLHTMTRPKEAARTMWRDIDIKKRCWTIPKEEMKNGKTHKIPLTDSSIKILEVMQPISGDSEFLFPGNQNIGSHISTYTANAAIKRSLDYKGELVAHGLRSIVSTTLHESGFDSLHIETCLSHSDQNETRASYNRSDFFENRKAIMSWWSDHIEKASKGSNSITVLKGLKIAK</sequence>
<dbReference type="CDD" id="cd00801">
    <property type="entry name" value="INT_P4_C"/>
    <property type="match status" value="1"/>
</dbReference>
<comment type="caution">
    <text evidence="6">The sequence shown here is derived from an EMBL/GenBank/DDBJ whole genome shotgun (WGS) entry which is preliminary data.</text>
</comment>
<dbReference type="Gene3D" id="1.10.150.130">
    <property type="match status" value="1"/>
</dbReference>
<dbReference type="InterPro" id="IPR011010">
    <property type="entry name" value="DNA_brk_join_enz"/>
</dbReference>
<dbReference type="EMBL" id="JBAKBA010000024">
    <property type="protein sequence ID" value="MEL0659686.1"/>
    <property type="molecule type" value="Genomic_DNA"/>
</dbReference>
<keyword evidence="3" id="KW-0238">DNA-binding</keyword>
<evidence type="ECO:0000256" key="1">
    <source>
        <dbReference type="ARBA" id="ARBA00008857"/>
    </source>
</evidence>
<evidence type="ECO:0000256" key="4">
    <source>
        <dbReference type="ARBA" id="ARBA00023172"/>
    </source>
</evidence>
<evidence type="ECO:0000313" key="7">
    <source>
        <dbReference type="Proteomes" id="UP001366060"/>
    </source>
</evidence>
<gene>
    <name evidence="6" type="ORF">V6255_11100</name>
</gene>
<dbReference type="InterPro" id="IPR002104">
    <property type="entry name" value="Integrase_catalytic"/>
</dbReference>
<dbReference type="Proteomes" id="UP001366060">
    <property type="component" value="Unassembled WGS sequence"/>
</dbReference>
<name>A0ABU9HCW0_9GAMM</name>
<dbReference type="SUPFAM" id="SSF56349">
    <property type="entry name" value="DNA breaking-rejoining enzymes"/>
    <property type="match status" value="1"/>
</dbReference>
<dbReference type="InterPro" id="IPR010998">
    <property type="entry name" value="Integrase_recombinase_N"/>
</dbReference>
<feature type="domain" description="Tyr recombinase" evidence="5">
    <location>
        <begin position="77"/>
        <end position="256"/>
    </location>
</feature>
<evidence type="ECO:0000256" key="3">
    <source>
        <dbReference type="ARBA" id="ARBA00023125"/>
    </source>
</evidence>